<evidence type="ECO:0000313" key="1">
    <source>
        <dbReference type="EMBL" id="OXB88615.1"/>
    </source>
</evidence>
<proteinExistence type="predicted"/>
<dbReference type="KEGG" id="gtm:GT3921_01655"/>
<gene>
    <name evidence="1" type="ORF">B9L19_00345</name>
</gene>
<protein>
    <submittedName>
        <fullName evidence="1">Uncharacterized protein</fullName>
    </submittedName>
</protein>
<dbReference type="AlphaFoldDB" id="A0A223ERR6"/>
<comment type="caution">
    <text evidence="1">The sequence shown here is derived from an EMBL/GenBank/DDBJ whole genome shotgun (WGS) entry which is preliminary data.</text>
</comment>
<evidence type="ECO:0000313" key="2">
    <source>
        <dbReference type="Proteomes" id="UP000198378"/>
    </source>
</evidence>
<name>A0A223ERR6_9BACL</name>
<accession>A0A223ERR6</accession>
<sequence>MMTSSLHVNVVFCSFPFIGRTIPHIHNRFLFLATIRKEKERWYNRKRESNCFAKITSKEDRE</sequence>
<organism evidence="1 2">
    <name type="scientific">Geobacillus thermocatenulatus</name>
    <dbReference type="NCBI Taxonomy" id="33938"/>
    <lineage>
        <taxon>Bacteria</taxon>
        <taxon>Bacillati</taxon>
        <taxon>Bacillota</taxon>
        <taxon>Bacilli</taxon>
        <taxon>Bacillales</taxon>
        <taxon>Anoxybacillaceae</taxon>
        <taxon>Geobacillus</taxon>
        <taxon>Geobacillus thermoleovorans group</taxon>
    </lineage>
</organism>
<keyword evidence="2" id="KW-1185">Reference proteome</keyword>
<dbReference type="Proteomes" id="UP000198378">
    <property type="component" value="Unassembled WGS sequence"/>
</dbReference>
<dbReference type="EMBL" id="NEWK01000001">
    <property type="protein sequence ID" value="OXB88615.1"/>
    <property type="molecule type" value="Genomic_DNA"/>
</dbReference>
<reference evidence="1 2" key="1">
    <citation type="submission" date="2017-05" db="EMBL/GenBank/DDBJ databases">
        <title>The genome sequence of Geobacillus thermocatenulatus DSM 730.</title>
        <authorList>
            <person name="Ramaloko W.T."/>
            <person name="Koen N."/>
            <person name="Polliack S."/>
            <person name="Aliyu H."/>
            <person name="Lebre P."/>
            <person name="Mohr T."/>
            <person name="Oswald F."/>
            <person name="Zwick M."/>
            <person name="Neumann A."/>
            <person name="Syldatk C."/>
            <person name="Cowan D."/>
            <person name="De Maayer P."/>
        </authorList>
    </citation>
    <scope>NUCLEOTIDE SEQUENCE [LARGE SCALE GENOMIC DNA]</scope>
    <source>
        <strain evidence="1 2">BGSC 93A1</strain>
    </source>
</reference>